<dbReference type="Proteomes" id="UP001595847">
    <property type="component" value="Unassembled WGS sequence"/>
</dbReference>
<organism evidence="1 2">
    <name type="scientific">Nocardiopsis sediminis</name>
    <dbReference type="NCBI Taxonomy" id="1778267"/>
    <lineage>
        <taxon>Bacteria</taxon>
        <taxon>Bacillati</taxon>
        <taxon>Actinomycetota</taxon>
        <taxon>Actinomycetes</taxon>
        <taxon>Streptosporangiales</taxon>
        <taxon>Nocardiopsidaceae</taxon>
        <taxon>Nocardiopsis</taxon>
    </lineage>
</organism>
<dbReference type="RefSeq" id="WP_378534733.1">
    <property type="nucleotide sequence ID" value="NZ_JBHSBH010000010.1"/>
</dbReference>
<proteinExistence type="predicted"/>
<name>A0ABV8FSL9_9ACTN</name>
<reference evidence="2" key="1">
    <citation type="journal article" date="2019" name="Int. J. Syst. Evol. Microbiol.">
        <title>The Global Catalogue of Microorganisms (GCM) 10K type strain sequencing project: providing services to taxonomists for standard genome sequencing and annotation.</title>
        <authorList>
            <consortium name="The Broad Institute Genomics Platform"/>
            <consortium name="The Broad Institute Genome Sequencing Center for Infectious Disease"/>
            <person name="Wu L."/>
            <person name="Ma J."/>
        </authorList>
    </citation>
    <scope>NUCLEOTIDE SEQUENCE [LARGE SCALE GENOMIC DNA]</scope>
    <source>
        <strain evidence="2">TBRC 1826</strain>
    </source>
</reference>
<evidence type="ECO:0000313" key="1">
    <source>
        <dbReference type="EMBL" id="MFC3997635.1"/>
    </source>
</evidence>
<evidence type="ECO:0008006" key="3">
    <source>
        <dbReference type="Google" id="ProtNLM"/>
    </source>
</evidence>
<dbReference type="EMBL" id="JBHSBH010000010">
    <property type="protein sequence ID" value="MFC3997635.1"/>
    <property type="molecule type" value="Genomic_DNA"/>
</dbReference>
<keyword evidence="2" id="KW-1185">Reference proteome</keyword>
<protein>
    <recommendedName>
        <fullName evidence="3">SMI1/KNR4 family protein</fullName>
    </recommendedName>
</protein>
<evidence type="ECO:0000313" key="2">
    <source>
        <dbReference type="Proteomes" id="UP001595847"/>
    </source>
</evidence>
<accession>A0ABV8FSL9</accession>
<gene>
    <name evidence="1" type="ORF">ACFOVU_17005</name>
</gene>
<sequence length="337" mass="37035">MTDAFSPMPELNLLKEFYDTHDDFFANGFEMYNYGAEHVEGLINFAQANGSGSTYDIWRKDDRADLATLPVVAMGDEGGVHLVARDFREFLRLLASLPTDHEPDIDWGSFGLRGGDDDDDDEPVDNRLYLAWLEQMFGLTPADDWAEIVDAAEAELAREWAVWIHPRIPDAVWSPVHELNLLARFDNLVYGGFANGFWLLDAYGERGKVDNPGLTGDLAPFASTNERDTYYAVWRCDDRADPAELPVVALGATAGVGVVARNMREFLQLIAGLTDADIRCDAAGVDLRACEPAPNRGKLVSWLEETCGLRPAEDPAAVIAAAQAELGEGPMARPVQG</sequence>
<comment type="caution">
    <text evidence="1">The sequence shown here is derived from an EMBL/GenBank/DDBJ whole genome shotgun (WGS) entry which is preliminary data.</text>
</comment>